<comment type="caution">
    <text evidence="2">The sequence shown here is derived from an EMBL/GenBank/DDBJ whole genome shotgun (WGS) entry which is preliminary data.</text>
</comment>
<feature type="domain" description="Methyltransferase" evidence="1">
    <location>
        <begin position="43"/>
        <end position="138"/>
    </location>
</feature>
<accession>A0A917AEA5</accession>
<protein>
    <recommendedName>
        <fullName evidence="1">Methyltransferase domain-containing protein</fullName>
    </recommendedName>
</protein>
<evidence type="ECO:0000259" key="1">
    <source>
        <dbReference type="Pfam" id="PF13649"/>
    </source>
</evidence>
<dbReference type="Gene3D" id="3.40.50.150">
    <property type="entry name" value="Vaccinia Virus protein VP39"/>
    <property type="match status" value="1"/>
</dbReference>
<dbReference type="PANTHER" id="PTHR12843:SF5">
    <property type="entry name" value="EEF1A LYSINE METHYLTRANSFERASE 2"/>
    <property type="match status" value="1"/>
</dbReference>
<dbReference type="OrthoDB" id="9788660at2"/>
<sequence length="207" mass="22997">MTNADHWEKVYQTKPEDAVSWFQADPALSLELVQKYAEPGDPIVDVGAGASRLVDQLVSAELGPITVLDLSEAALRVSQVRLGAAAEGVTWIATDVTEWDPQIAYQVWHDRAVFHFLTDTQDQEKYLSRMDAALQPGGVAIIATFALDGPEKCSGLPVQRYSGETLEHRINAFAPDRFKRLGTQDVVHETPFETNQRFQVSVFRKLA</sequence>
<evidence type="ECO:0000313" key="2">
    <source>
        <dbReference type="EMBL" id="GGE46407.1"/>
    </source>
</evidence>
<dbReference type="AlphaFoldDB" id="A0A917AEA5"/>
<dbReference type="InterPro" id="IPR029063">
    <property type="entry name" value="SAM-dependent_MTases_sf"/>
</dbReference>
<reference evidence="2" key="2">
    <citation type="submission" date="2020-09" db="EMBL/GenBank/DDBJ databases">
        <authorList>
            <person name="Sun Q."/>
            <person name="Zhou Y."/>
        </authorList>
    </citation>
    <scope>NUCLEOTIDE SEQUENCE</scope>
    <source>
        <strain evidence="2">CGMCC 1.16012</strain>
    </source>
</reference>
<organism evidence="2 3">
    <name type="scientific">Actibacterium pelagium</name>
    <dbReference type="NCBI Taxonomy" id="2029103"/>
    <lineage>
        <taxon>Bacteria</taxon>
        <taxon>Pseudomonadati</taxon>
        <taxon>Pseudomonadota</taxon>
        <taxon>Alphaproteobacteria</taxon>
        <taxon>Rhodobacterales</taxon>
        <taxon>Roseobacteraceae</taxon>
        <taxon>Actibacterium</taxon>
    </lineage>
</organism>
<dbReference type="CDD" id="cd02440">
    <property type="entry name" value="AdoMet_MTases"/>
    <property type="match status" value="1"/>
</dbReference>
<name>A0A917AEA5_9RHOB</name>
<dbReference type="Proteomes" id="UP000606730">
    <property type="component" value="Unassembled WGS sequence"/>
</dbReference>
<gene>
    <name evidence="2" type="ORF">GCM10011517_12610</name>
</gene>
<dbReference type="RefSeq" id="WP_095595916.1">
    <property type="nucleotide sequence ID" value="NZ_BMKN01000001.1"/>
</dbReference>
<keyword evidence="3" id="KW-1185">Reference proteome</keyword>
<dbReference type="Pfam" id="PF13649">
    <property type="entry name" value="Methyltransf_25"/>
    <property type="match status" value="1"/>
</dbReference>
<evidence type="ECO:0000313" key="3">
    <source>
        <dbReference type="Proteomes" id="UP000606730"/>
    </source>
</evidence>
<proteinExistence type="predicted"/>
<dbReference type="EMBL" id="BMKN01000001">
    <property type="protein sequence ID" value="GGE46407.1"/>
    <property type="molecule type" value="Genomic_DNA"/>
</dbReference>
<dbReference type="SUPFAM" id="SSF53335">
    <property type="entry name" value="S-adenosyl-L-methionine-dependent methyltransferases"/>
    <property type="match status" value="1"/>
</dbReference>
<reference evidence="2" key="1">
    <citation type="journal article" date="2014" name="Int. J. Syst. Evol. Microbiol.">
        <title>Complete genome sequence of Corynebacterium casei LMG S-19264T (=DSM 44701T), isolated from a smear-ripened cheese.</title>
        <authorList>
            <consortium name="US DOE Joint Genome Institute (JGI-PGF)"/>
            <person name="Walter F."/>
            <person name="Albersmeier A."/>
            <person name="Kalinowski J."/>
            <person name="Ruckert C."/>
        </authorList>
    </citation>
    <scope>NUCLEOTIDE SEQUENCE</scope>
    <source>
        <strain evidence="2">CGMCC 1.16012</strain>
    </source>
</reference>
<dbReference type="InterPro" id="IPR041698">
    <property type="entry name" value="Methyltransf_25"/>
</dbReference>
<dbReference type="PANTHER" id="PTHR12843">
    <property type="entry name" value="PROTEIN-LYSINE N-METHYLTRANSFERASE METTL10"/>
    <property type="match status" value="1"/>
</dbReference>